<keyword evidence="1" id="KW-0547">Nucleotide-binding</keyword>
<protein>
    <submittedName>
        <fullName evidence="4">ATP-binding cassette domain-containing protein</fullName>
    </submittedName>
</protein>
<dbReference type="InterPro" id="IPR050107">
    <property type="entry name" value="ABC_carbohydrate_import_ATPase"/>
</dbReference>
<dbReference type="Proteomes" id="UP000275069">
    <property type="component" value="Chromosome"/>
</dbReference>
<dbReference type="PANTHER" id="PTHR43790">
    <property type="entry name" value="CARBOHYDRATE TRANSPORT ATP-BINDING PROTEIN MG119-RELATED"/>
    <property type="match status" value="1"/>
</dbReference>
<dbReference type="GO" id="GO:0016887">
    <property type="term" value="F:ATP hydrolysis activity"/>
    <property type="evidence" value="ECO:0007669"/>
    <property type="project" value="InterPro"/>
</dbReference>
<feature type="domain" description="ABC transporter" evidence="3">
    <location>
        <begin position="266"/>
        <end position="505"/>
    </location>
</feature>
<sequence>MHVPSPPLLEVRELVKIFGPVRANDGISFSVRPGEVHALLGENGAGKSTLVKSLYGVHQPDSGEIVIDGAAVELPSPAAARQRGIGMVFQDMRLIPALPVWQNIALHLTDTPWVMRPKTLKARIAELSQRYGLAVHPDALVEHLSIGEWQRVELVKVLLGGLRLLILDEPTSVLTPQEVGGLFEVVDRLRADGAAIVIITHKLREVRQIADRVTVLRGGRTVLSDAEPAQLTDEQLITAMVGEPVAALERRSTDASDAASPDPAIVRLENVSIRRPDGALGLDGVSLEVFPGQILGVAGVAGSGQDELSETILGLRQPVAGTVALDGAELALPAVRQARQAGIVAVASDPVQDFVIPGMSVAEHAALWFAEGRFRFDTRRADTQLRTRNGTAQLRAVAGNRRMDRLSGGNIQRVLLTLALTSTCRVLVASYPTRGLDILTTERTRTLIKELCDAGVAVVLVSEDLDELLTLSDRIAVLSGGELTGVVPAATADRQRLGELMAGGVAA</sequence>
<dbReference type="GO" id="GO:0005524">
    <property type="term" value="F:ATP binding"/>
    <property type="evidence" value="ECO:0007669"/>
    <property type="project" value="UniProtKB-KW"/>
</dbReference>
<evidence type="ECO:0000313" key="5">
    <source>
        <dbReference type="Proteomes" id="UP000275069"/>
    </source>
</evidence>
<keyword evidence="2 4" id="KW-0067">ATP-binding</keyword>
<reference evidence="4 5" key="1">
    <citation type="submission" date="2018-09" db="EMBL/GenBank/DDBJ databases">
        <title>Genome sequencing of strain 2DFW10M-5.</title>
        <authorList>
            <person name="Heo J."/>
            <person name="Kim S.-J."/>
            <person name="Kwon S.-W."/>
        </authorList>
    </citation>
    <scope>NUCLEOTIDE SEQUENCE [LARGE SCALE GENOMIC DNA]</scope>
    <source>
        <strain evidence="4 5">2DFW10M-5</strain>
    </source>
</reference>
<feature type="domain" description="ABC transporter" evidence="3">
    <location>
        <begin position="9"/>
        <end position="243"/>
    </location>
</feature>
<evidence type="ECO:0000313" key="4">
    <source>
        <dbReference type="EMBL" id="AYG03245.1"/>
    </source>
</evidence>
<dbReference type="InterPro" id="IPR003593">
    <property type="entry name" value="AAA+_ATPase"/>
</dbReference>
<dbReference type="InterPro" id="IPR003439">
    <property type="entry name" value="ABC_transporter-like_ATP-bd"/>
</dbReference>
<name>A0A387BGV7_9MICO</name>
<dbReference type="Pfam" id="PF00005">
    <property type="entry name" value="ABC_tran"/>
    <property type="match status" value="2"/>
</dbReference>
<evidence type="ECO:0000259" key="3">
    <source>
        <dbReference type="PROSITE" id="PS50893"/>
    </source>
</evidence>
<dbReference type="EMBL" id="CP032624">
    <property type="protein sequence ID" value="AYG03245.1"/>
    <property type="molecule type" value="Genomic_DNA"/>
</dbReference>
<gene>
    <name evidence="4" type="ORF">D7I44_06695</name>
</gene>
<dbReference type="CDD" id="cd03215">
    <property type="entry name" value="ABC_Carb_Monos_II"/>
    <property type="match status" value="1"/>
</dbReference>
<dbReference type="SMART" id="SM00382">
    <property type="entry name" value="AAA"/>
    <property type="match status" value="2"/>
</dbReference>
<dbReference type="CDD" id="cd03216">
    <property type="entry name" value="ABC_Carb_Monos_I"/>
    <property type="match status" value="1"/>
</dbReference>
<evidence type="ECO:0000256" key="1">
    <source>
        <dbReference type="ARBA" id="ARBA00022741"/>
    </source>
</evidence>
<keyword evidence="5" id="KW-1185">Reference proteome</keyword>
<dbReference type="OrthoDB" id="9805029at2"/>
<organism evidence="4 5">
    <name type="scientific">Gryllotalpicola protaetiae</name>
    <dbReference type="NCBI Taxonomy" id="2419771"/>
    <lineage>
        <taxon>Bacteria</taxon>
        <taxon>Bacillati</taxon>
        <taxon>Actinomycetota</taxon>
        <taxon>Actinomycetes</taxon>
        <taxon>Micrococcales</taxon>
        <taxon>Microbacteriaceae</taxon>
        <taxon>Gryllotalpicola</taxon>
    </lineage>
</organism>
<accession>A0A387BGV7</accession>
<dbReference type="KEGG" id="gry:D7I44_06695"/>
<dbReference type="InterPro" id="IPR027417">
    <property type="entry name" value="P-loop_NTPase"/>
</dbReference>
<proteinExistence type="predicted"/>
<evidence type="ECO:0000256" key="2">
    <source>
        <dbReference type="ARBA" id="ARBA00022840"/>
    </source>
</evidence>
<dbReference type="Gene3D" id="3.40.50.300">
    <property type="entry name" value="P-loop containing nucleotide triphosphate hydrolases"/>
    <property type="match status" value="2"/>
</dbReference>
<dbReference type="AlphaFoldDB" id="A0A387BGV7"/>
<dbReference type="PANTHER" id="PTHR43790:SF4">
    <property type="entry name" value="GUANOSINE IMPORT ATP-BINDING PROTEIN NUPO"/>
    <property type="match status" value="1"/>
</dbReference>
<dbReference type="SUPFAM" id="SSF52540">
    <property type="entry name" value="P-loop containing nucleoside triphosphate hydrolases"/>
    <property type="match status" value="2"/>
</dbReference>
<dbReference type="PROSITE" id="PS50893">
    <property type="entry name" value="ABC_TRANSPORTER_2"/>
    <property type="match status" value="2"/>
</dbReference>
<dbReference type="RefSeq" id="WP_120788777.1">
    <property type="nucleotide sequence ID" value="NZ_CP032624.1"/>
</dbReference>